<feature type="transmembrane region" description="Helical" evidence="10">
    <location>
        <begin position="333"/>
        <end position="353"/>
    </location>
</feature>
<dbReference type="GO" id="GO:0015297">
    <property type="term" value="F:antiporter activity"/>
    <property type="evidence" value="ECO:0007669"/>
    <property type="project" value="UniProtKB-KW"/>
</dbReference>
<dbReference type="Gene3D" id="1.20.1530.20">
    <property type="match status" value="1"/>
</dbReference>
<keyword evidence="4" id="KW-1003">Cell membrane</keyword>
<feature type="transmembrane region" description="Helical" evidence="10">
    <location>
        <begin position="365"/>
        <end position="389"/>
    </location>
</feature>
<comment type="caution">
    <text evidence="13">The sequence shown here is derived from an EMBL/GenBank/DDBJ whole genome shotgun (WGS) entry which is preliminary data.</text>
</comment>
<dbReference type="Gene3D" id="3.40.50.720">
    <property type="entry name" value="NAD(P)-binding Rossmann-like Domain"/>
    <property type="match status" value="1"/>
</dbReference>
<dbReference type="GO" id="GO:1902600">
    <property type="term" value="P:proton transmembrane transport"/>
    <property type="evidence" value="ECO:0007669"/>
    <property type="project" value="InterPro"/>
</dbReference>
<keyword evidence="6 10" id="KW-1133">Transmembrane helix</keyword>
<keyword evidence="5 10" id="KW-0812">Transmembrane</keyword>
<dbReference type="SUPFAM" id="SSF51735">
    <property type="entry name" value="NAD(P)-binding Rossmann-fold domains"/>
    <property type="match status" value="1"/>
</dbReference>
<feature type="region of interest" description="Disordered" evidence="9">
    <location>
        <begin position="601"/>
        <end position="628"/>
    </location>
</feature>
<evidence type="ECO:0000256" key="1">
    <source>
        <dbReference type="ARBA" id="ARBA00004651"/>
    </source>
</evidence>
<dbReference type="GO" id="GO:0005886">
    <property type="term" value="C:plasma membrane"/>
    <property type="evidence" value="ECO:0007669"/>
    <property type="project" value="UniProtKB-SubCell"/>
</dbReference>
<keyword evidence="7" id="KW-0406">Ion transport</keyword>
<name>A0AAE3HMV8_9GAMM</name>
<feature type="transmembrane region" description="Helical" evidence="10">
    <location>
        <begin position="273"/>
        <end position="291"/>
    </location>
</feature>
<dbReference type="AlphaFoldDB" id="A0AAE3HMV8"/>
<feature type="transmembrane region" description="Helical" evidence="10">
    <location>
        <begin position="6"/>
        <end position="24"/>
    </location>
</feature>
<reference evidence="13" key="1">
    <citation type="submission" date="2022-08" db="EMBL/GenBank/DDBJ databases">
        <title>Genomic Encyclopedia of Type Strains, Phase III (KMG-III): the genomes of soil and plant-associated and newly described type strains.</title>
        <authorList>
            <person name="Whitman W."/>
        </authorList>
    </citation>
    <scope>NUCLEOTIDE SEQUENCE</scope>
    <source>
        <strain evidence="13">HMT 1</strain>
    </source>
</reference>
<evidence type="ECO:0000259" key="12">
    <source>
        <dbReference type="Pfam" id="PF02254"/>
    </source>
</evidence>
<evidence type="ECO:0000313" key="13">
    <source>
        <dbReference type="EMBL" id="MCS3904278.1"/>
    </source>
</evidence>
<evidence type="ECO:0000256" key="10">
    <source>
        <dbReference type="SAM" id="Phobius"/>
    </source>
</evidence>
<evidence type="ECO:0000256" key="3">
    <source>
        <dbReference type="ARBA" id="ARBA00022449"/>
    </source>
</evidence>
<dbReference type="EMBL" id="JANUCT010000019">
    <property type="protein sequence ID" value="MCS3904278.1"/>
    <property type="molecule type" value="Genomic_DNA"/>
</dbReference>
<evidence type="ECO:0000256" key="2">
    <source>
        <dbReference type="ARBA" id="ARBA00022448"/>
    </source>
</evidence>
<organism evidence="13 14">
    <name type="scientific">Methylohalomonas lacus</name>
    <dbReference type="NCBI Taxonomy" id="398773"/>
    <lineage>
        <taxon>Bacteria</taxon>
        <taxon>Pseudomonadati</taxon>
        <taxon>Pseudomonadota</taxon>
        <taxon>Gammaproteobacteria</taxon>
        <taxon>Methylohalomonadales</taxon>
        <taxon>Methylohalomonadaceae</taxon>
        <taxon>Methylohalomonas</taxon>
    </lineage>
</organism>
<evidence type="ECO:0000256" key="4">
    <source>
        <dbReference type="ARBA" id="ARBA00022475"/>
    </source>
</evidence>
<gene>
    <name evidence="13" type="ORF">J2T55_002314</name>
</gene>
<dbReference type="Pfam" id="PF00999">
    <property type="entry name" value="Na_H_Exchanger"/>
    <property type="match status" value="1"/>
</dbReference>
<accession>A0AAE3HMV8</accession>
<evidence type="ECO:0000256" key="5">
    <source>
        <dbReference type="ARBA" id="ARBA00022692"/>
    </source>
</evidence>
<feature type="transmembrane region" description="Helical" evidence="10">
    <location>
        <begin position="193"/>
        <end position="211"/>
    </location>
</feature>
<keyword evidence="8 10" id="KW-0472">Membrane</keyword>
<proteinExistence type="predicted"/>
<keyword evidence="14" id="KW-1185">Reference proteome</keyword>
<dbReference type="PANTHER" id="PTHR32507:SF0">
    <property type="entry name" value="NA(+)_H(+) ANTIPORTER 2-RELATED"/>
    <property type="match status" value="1"/>
</dbReference>
<dbReference type="GO" id="GO:0006813">
    <property type="term" value="P:potassium ion transport"/>
    <property type="evidence" value="ECO:0007669"/>
    <property type="project" value="InterPro"/>
</dbReference>
<evidence type="ECO:0000256" key="7">
    <source>
        <dbReference type="ARBA" id="ARBA00023065"/>
    </source>
</evidence>
<evidence type="ECO:0000256" key="6">
    <source>
        <dbReference type="ARBA" id="ARBA00022989"/>
    </source>
</evidence>
<evidence type="ECO:0000259" key="11">
    <source>
        <dbReference type="Pfam" id="PF00999"/>
    </source>
</evidence>
<dbReference type="RefSeq" id="WP_259056906.1">
    <property type="nucleotide sequence ID" value="NZ_JANUCT010000019.1"/>
</dbReference>
<feature type="transmembrane region" description="Helical" evidence="10">
    <location>
        <begin position="92"/>
        <end position="112"/>
    </location>
</feature>
<comment type="subcellular location">
    <subcellularLocation>
        <location evidence="1">Cell membrane</location>
        <topology evidence="1">Multi-pass membrane protein</topology>
    </subcellularLocation>
</comment>
<dbReference type="InterPro" id="IPR038770">
    <property type="entry name" value="Na+/solute_symporter_sf"/>
</dbReference>
<keyword evidence="3" id="KW-0050">Antiport</keyword>
<feature type="compositionally biased region" description="Basic and acidic residues" evidence="9">
    <location>
        <begin position="606"/>
        <end position="618"/>
    </location>
</feature>
<dbReference type="InterPro" id="IPR003148">
    <property type="entry name" value="RCK_N"/>
</dbReference>
<feature type="transmembrane region" description="Helical" evidence="10">
    <location>
        <begin position="150"/>
        <end position="173"/>
    </location>
</feature>
<feature type="domain" description="RCK N-terminal" evidence="12">
    <location>
        <begin position="402"/>
        <end position="486"/>
    </location>
</feature>
<evidence type="ECO:0000256" key="8">
    <source>
        <dbReference type="ARBA" id="ARBA00023136"/>
    </source>
</evidence>
<feature type="transmembrane region" description="Helical" evidence="10">
    <location>
        <begin position="118"/>
        <end position="138"/>
    </location>
</feature>
<dbReference type="Pfam" id="PF02254">
    <property type="entry name" value="TrkA_N"/>
    <property type="match status" value="1"/>
</dbReference>
<feature type="transmembrane region" description="Helical" evidence="10">
    <location>
        <begin position="54"/>
        <end position="71"/>
    </location>
</feature>
<dbReference type="Proteomes" id="UP001204445">
    <property type="component" value="Unassembled WGS sequence"/>
</dbReference>
<protein>
    <submittedName>
        <fullName evidence="13">CPA1 family monovalent cation:H+ antiporter</fullName>
    </submittedName>
</protein>
<evidence type="ECO:0000256" key="9">
    <source>
        <dbReference type="SAM" id="MobiDB-lite"/>
    </source>
</evidence>
<evidence type="ECO:0000313" key="14">
    <source>
        <dbReference type="Proteomes" id="UP001204445"/>
    </source>
</evidence>
<feature type="transmembrane region" description="Helical" evidence="10">
    <location>
        <begin position="223"/>
        <end position="239"/>
    </location>
</feature>
<dbReference type="PANTHER" id="PTHR32507">
    <property type="entry name" value="NA(+)/H(+) ANTIPORTER 1"/>
    <property type="match status" value="1"/>
</dbReference>
<keyword evidence="2" id="KW-0813">Transport</keyword>
<dbReference type="InterPro" id="IPR036291">
    <property type="entry name" value="NAD(P)-bd_dom_sf"/>
</dbReference>
<feature type="compositionally biased region" description="Low complexity" evidence="9">
    <location>
        <begin position="619"/>
        <end position="628"/>
    </location>
</feature>
<sequence>MTGNTLLTLASIGAAGIACQWLAWFTRLPAILFLLIIGIVMGPVSGYIDPDALFGDLLFPFISLSVAIILFEGSMTLKFSELRGLARVVRNLITVGAAVTWVISALAAYYLLDFSVGLAALFGAIVIVTGPTVIVPMLRSVRPNAKIANVLRWEGIAIDPLGALLAVLVYNYILSGQGADAFGSVMLTFLKTVGIGTVVGMLSAMATAFVLRHHLVPEYLRNMFVLALVIGAFSVSDLLQHESGLLAVTVMGMALANTRNLDIEDILNFKETLSLLLISALFIILAARVELHQFAVIGWPALGVLAVIMFIARPLGVALSAWGSDLNWRERSLIAWIGPRGIVAAAVAAVFALRLEEVGYDGAAFIIPLTFTVIIGTVIIQSATAAPLAKLLKVAEPEPRGFLIVGAGNVARVIGKALQERDFKIMLSDSNWENVRSARMEGLPVYYGNPISDHADRHMDLVGIGRLLAMSGRANFDALAIMRFRREFEPNHLYQLLTSREQRVDDKHNIADKHRGQPLFGEDVTHAMLASWIRAGAELRTTSLTDSFDFDAYLDEYRDRCIPLFAVDEKNVLHVFTSADTVEPESGWDIMGLIAPKDAGLSYSPKRPEEAAEEEKPLAETLPAIDDQ</sequence>
<feature type="transmembrane region" description="Helical" evidence="10">
    <location>
        <begin position="297"/>
        <end position="321"/>
    </location>
</feature>
<feature type="transmembrane region" description="Helical" evidence="10">
    <location>
        <begin position="31"/>
        <end position="48"/>
    </location>
</feature>
<feature type="domain" description="Cation/H+ exchanger transmembrane" evidence="11">
    <location>
        <begin position="22"/>
        <end position="390"/>
    </location>
</feature>
<dbReference type="InterPro" id="IPR006153">
    <property type="entry name" value="Cation/H_exchanger_TM"/>
</dbReference>